<dbReference type="NCBIfam" id="TIGR03696">
    <property type="entry name" value="Rhs_assc_core"/>
    <property type="match status" value="1"/>
</dbReference>
<dbReference type="InterPro" id="IPR022385">
    <property type="entry name" value="Rhs_assc_core"/>
</dbReference>
<dbReference type="Pfam" id="PF05593">
    <property type="entry name" value="RHS_repeat"/>
    <property type="match status" value="2"/>
</dbReference>
<keyword evidence="2" id="KW-1185">Reference proteome</keyword>
<proteinExistence type="predicted"/>
<evidence type="ECO:0000313" key="1">
    <source>
        <dbReference type="EMBL" id="ERT12134.1"/>
    </source>
</evidence>
<dbReference type="PANTHER" id="PTHR32305:SF15">
    <property type="entry name" value="PROTEIN RHSA-RELATED"/>
    <property type="match status" value="1"/>
</dbReference>
<gene>
    <name evidence="1" type="ORF">O185_15795</name>
</gene>
<accession>U7QVV4</accession>
<dbReference type="EMBL" id="AXDT01000147">
    <property type="protein sequence ID" value="ERT12134.1"/>
    <property type="molecule type" value="Genomic_DNA"/>
</dbReference>
<organism evidence="1 2">
    <name type="scientific">Photorhabdus temperata J3</name>
    <dbReference type="NCBI Taxonomy" id="1389415"/>
    <lineage>
        <taxon>Bacteria</taxon>
        <taxon>Pseudomonadati</taxon>
        <taxon>Pseudomonadota</taxon>
        <taxon>Gammaproteobacteria</taxon>
        <taxon>Enterobacterales</taxon>
        <taxon>Morganellaceae</taxon>
        <taxon>Photorhabdus</taxon>
    </lineage>
</organism>
<dbReference type="InterPro" id="IPR050708">
    <property type="entry name" value="T6SS_VgrG/RHS"/>
</dbReference>
<name>U7QVV4_PHOTE</name>
<comment type="caution">
    <text evidence="1">The sequence shown here is derived from an EMBL/GenBank/DDBJ whole genome shotgun (WGS) entry which is preliminary data.</text>
</comment>
<dbReference type="InterPro" id="IPR006530">
    <property type="entry name" value="YD"/>
</dbReference>
<protein>
    <submittedName>
        <fullName evidence="1">Uncharacterized protein</fullName>
    </submittedName>
</protein>
<dbReference type="PANTHER" id="PTHR32305">
    <property type="match status" value="1"/>
</dbReference>
<dbReference type="Gene3D" id="2.180.10.10">
    <property type="entry name" value="RHS repeat-associated core"/>
    <property type="match status" value="2"/>
</dbReference>
<evidence type="ECO:0000313" key="2">
    <source>
        <dbReference type="Proteomes" id="UP000017133"/>
    </source>
</evidence>
<dbReference type="PATRIC" id="fig|1389415.4.peg.3147"/>
<sequence>MGINNVFTQAGNFSRAISGGVDPRTGLYNLSLSLGTVKGNGGLGPEFPVALSYSPLAQRSSMGFGDGVSLGFSTYDTGSGRLSLSTGEQYQVDESVYGITLNIRQKKLDSFHMEKQDGEAYKIIHSSGDLEFLQGFDYGTHLKLPTRLVSATGHTLHVDSDNINGKIYISGLRDESDIVLLNIDYEGNNTTLTFYPETPESYYVVLTTDNGYLTTITHEAPGDESLIWAIGYDDTTMGRLATSLTSPGGMTEIVTYPPRNSDVGHKFPETSPLSGQLMPYVTTYKKMPGVGQAEIVSDYKYSLSNYLGFQSELNSWGDNDDNLYSITSQYSYSSTETRHNNAGENQLITRTYDKFHLKTNELTQCGSFQSEKSTLYYAQEEGVEFDDQPAQFQCPTSTITTWTDKSDGTNILSRKEEVTTEFSDKGIQTKQTDADGTVTTWEYYPAEGGTDCPKEPNGFTRFMKSETVTSRDKKSKHETVYTYATAEHVGTAVSALVMKKTETHFADGQRLKILTCKYGTGTEKTAGVLTEKTTAYPVDGESDYITTEKVTFSNTTVRVDDKNVIEALRANYSLTSHDGLTLTHSKTVSRVTKRLLEKTDSKGMVTAYTHNSLGWLTKRVHCKGDSQYENTTTWDYTVDDTCGVSVTTTDASGNKVRHVLDGMGRLLQIKINDQDMDSKNSEPEFLMQQQTWDALGRSLTGSTHDYQQVANKNNPTQTVTQTQRYDNWGQVSESATTDGITTHTETALLPAPTSDKCVWQIRSWQSGGTDTSGITVTTLDDNHNPVKTELYPKNAQVGKNTPYSVTSSEYDGWNRLRKQTDELGQVTRYDYDAWDRPTVTILPDNTQTVRTYVAFSSAKLPLSISVVGNSGKTTLMGTQTFDGLGRLKSTIIGGRHARYLYQFAYQRHPTVIYNEAGNQEVYTYINELGEAPESLRASGVDINVSQDWTYNPVTAAMMTATEDKDTENQHALRYGYAASGQQTNVTVKKEGDIEEKSTSLMARTIGGAATTVRDYAGTTQTLTLDMLGRATALDDADVSSTLTYDGLGQVTRWTATNKHNGYQKITTLTRDEYGRETQRTIETRDASNTLKDTLTVVQAWSKKHQVTHRTTTQTTAGKTVTLRDESYDFAPERGWLMRYTVSGSTPPQDETGKALSRQDFTYDSVTGNMTTKSVTHTDDTTTFTTYLFENKADPCQLTGIKTDAGTTTVLKYDDAGRLTQDEFGRMLSYDALGRLRKVTLNGRTLTRYQYDAGNQLSGQTVGDTTTRYYYRNSTLAHMEDDATPKNTARLTPYTQVRTGKNAGTWLISSDMAESVLSVTDGVTQENHAYTPYGGRNGASSNDDVITVTGYNGERLDGTLNQYHLGNGYRAYNPALQRFTCPDSLSPFGDGGINPYIYCEGDPVNRTDPTGHLFTEIALAARAVWKAIKNSVLVKRATDAAAGIWRDAKFEKLYRMAPEAKSEIDDTADAIAASFKGDVAKAPLKGRARALEKIMHDYGGDPGGIKDLARNTIVVENDQISSVRKVMKHYVGADIKTIEPTRKSFGYSGVNSTMKTRVGVVGEIQINSPDMIFAKESERNARRVLGDAKFDALDAHYSARNVDGGQGHLFYDILRDPSSREDLKTTLTDVSMRYFDKFRKQ</sequence>
<dbReference type="InterPro" id="IPR031325">
    <property type="entry name" value="RHS_repeat"/>
</dbReference>
<reference evidence="1 2" key="1">
    <citation type="submission" date="2013-10" db="EMBL/GenBank/DDBJ databases">
        <title>Whole Genome Shotgun Sequence of Photorhabdus temperata J3.</title>
        <authorList>
            <person name="Park G.-S."/>
            <person name="Hong S.-J."/>
            <person name="Shin J.-H."/>
        </authorList>
    </citation>
    <scope>NUCLEOTIDE SEQUENCE [LARGE SCALE GENOMIC DNA]</scope>
    <source>
        <strain evidence="1 2">J3</strain>
    </source>
</reference>
<dbReference type="Proteomes" id="UP000017133">
    <property type="component" value="Unassembled WGS sequence"/>
</dbReference>
<dbReference type="NCBIfam" id="TIGR01643">
    <property type="entry name" value="YD_repeat_2x"/>
    <property type="match status" value="2"/>
</dbReference>